<dbReference type="EMBL" id="JAIWYP010000008">
    <property type="protein sequence ID" value="KAH3784063.1"/>
    <property type="molecule type" value="Genomic_DNA"/>
</dbReference>
<name>A0A9D4ERI3_DREPO</name>
<evidence type="ECO:0000313" key="2">
    <source>
        <dbReference type="EMBL" id="KAH3784063.1"/>
    </source>
</evidence>
<dbReference type="Gene3D" id="1.10.1410.40">
    <property type="match status" value="1"/>
</dbReference>
<dbReference type="PANTHER" id="PTHR10656:SF69">
    <property type="entry name" value="MAB-21-LIKE HHH_H2TH-LIKE DOMAIN-CONTAINING PROTEIN"/>
    <property type="match status" value="1"/>
</dbReference>
<reference evidence="2" key="2">
    <citation type="submission" date="2020-11" db="EMBL/GenBank/DDBJ databases">
        <authorList>
            <person name="McCartney M.A."/>
            <person name="Auch B."/>
            <person name="Kono T."/>
            <person name="Mallez S."/>
            <person name="Becker A."/>
            <person name="Gohl D.M."/>
            <person name="Silverstein K.A.T."/>
            <person name="Koren S."/>
            <person name="Bechman K.B."/>
            <person name="Herman A."/>
            <person name="Abrahante J.E."/>
            <person name="Garbe J."/>
        </authorList>
    </citation>
    <scope>NUCLEOTIDE SEQUENCE</scope>
    <source>
        <strain evidence="2">Duluth1</strain>
        <tissue evidence="2">Whole animal</tissue>
    </source>
</reference>
<gene>
    <name evidence="2" type="ORF">DPMN_162014</name>
</gene>
<reference evidence="2" key="1">
    <citation type="journal article" date="2019" name="bioRxiv">
        <title>The Genome of the Zebra Mussel, Dreissena polymorpha: A Resource for Invasive Species Research.</title>
        <authorList>
            <person name="McCartney M.A."/>
            <person name="Auch B."/>
            <person name="Kono T."/>
            <person name="Mallez S."/>
            <person name="Zhang Y."/>
            <person name="Obille A."/>
            <person name="Becker A."/>
            <person name="Abrahante J.E."/>
            <person name="Garbe J."/>
            <person name="Badalamenti J.P."/>
            <person name="Herman A."/>
            <person name="Mangelson H."/>
            <person name="Liachko I."/>
            <person name="Sullivan S."/>
            <person name="Sone E.D."/>
            <person name="Koren S."/>
            <person name="Silverstein K.A.T."/>
            <person name="Beckman K.B."/>
            <person name="Gohl D.M."/>
        </authorList>
    </citation>
    <scope>NUCLEOTIDE SEQUENCE</scope>
    <source>
        <strain evidence="2">Duluth1</strain>
        <tissue evidence="2">Whole animal</tissue>
    </source>
</reference>
<proteinExistence type="predicted"/>
<dbReference type="PANTHER" id="PTHR10656">
    <property type="entry name" value="CELL FATE DETERMINING PROTEIN MAB21-RELATED"/>
    <property type="match status" value="1"/>
</dbReference>
<dbReference type="Proteomes" id="UP000828390">
    <property type="component" value="Unassembled WGS sequence"/>
</dbReference>
<comment type="caution">
    <text evidence="2">The sequence shown here is derived from an EMBL/GenBank/DDBJ whole genome shotgun (WGS) entry which is preliminary data.</text>
</comment>
<dbReference type="InterPro" id="IPR024810">
    <property type="entry name" value="MAB21L/cGLR"/>
</dbReference>
<organism evidence="2 3">
    <name type="scientific">Dreissena polymorpha</name>
    <name type="common">Zebra mussel</name>
    <name type="synonym">Mytilus polymorpha</name>
    <dbReference type="NCBI Taxonomy" id="45954"/>
    <lineage>
        <taxon>Eukaryota</taxon>
        <taxon>Metazoa</taxon>
        <taxon>Spiralia</taxon>
        <taxon>Lophotrochozoa</taxon>
        <taxon>Mollusca</taxon>
        <taxon>Bivalvia</taxon>
        <taxon>Autobranchia</taxon>
        <taxon>Heteroconchia</taxon>
        <taxon>Euheterodonta</taxon>
        <taxon>Imparidentia</taxon>
        <taxon>Neoheterodontei</taxon>
        <taxon>Myida</taxon>
        <taxon>Dreissenoidea</taxon>
        <taxon>Dreissenidae</taxon>
        <taxon>Dreissena</taxon>
    </lineage>
</organism>
<evidence type="ECO:0000259" key="1">
    <source>
        <dbReference type="Pfam" id="PF20266"/>
    </source>
</evidence>
<dbReference type="AlphaFoldDB" id="A0A9D4ERI3"/>
<accession>A0A9D4ERI3</accession>
<dbReference type="InterPro" id="IPR046906">
    <property type="entry name" value="Mab-21_HhH/H2TH-like"/>
</dbReference>
<feature type="domain" description="Mab-21-like HhH/H2TH-like" evidence="1">
    <location>
        <begin position="229"/>
        <end position="310"/>
    </location>
</feature>
<dbReference type="SMART" id="SM01265">
    <property type="entry name" value="Mab-21"/>
    <property type="match status" value="1"/>
</dbReference>
<sequence length="682" mass="79734">MLNFAQHDKRFTYHFGSQSEGSTTQGMDSDIDCLVRLTNMLVIQNIADRQFEKINYFVVKDMSTPPQCCCLHKLMPNDSLTSPKDYLFVDAQGRVFLKNNCMKLFLKPMSELYDVDVIQHGPAQSVSSAPDLEYVYALYCDKLPEVCQYIFRRQKPGHWPTPALLEQLKDSGVFIVSTSHVENTTHWDPRQHIGTLTVRTFDNSHELYWRLSTNMMERLLMFNLTMTQMKVYVIMKIIRTELCKPLVGDRLSTYHLKTTLMYSVEMSPPHIWKDENLIQCIQVCLTTLRRWLKVRYCPHYTTENVNLFDGKLRLNEFPVLIELFTDMICTDVSCLYNVKMDDLGNRISSHSPYSTNGRRFEKMDPVIATKMFNFLVTKLFDSFYFFDSSDWRRDTSYVINNRATYIRNLETMYTDCPEPFRPAISISLPFQYSIQAVTKASLCIGENQTLTHEIFTLCDKSLMSDLTSSRLRLASIYFSARRFEEAAAILKQLDTLISDKVILVSPVYYYSKNKFLYELLARQKGFLHILQNEVAVCTIFSRHEINCVPGQLVAEFYRTVTVEGKGCRLPSPHWMDFAMVDSLPYMYYLQYLIYRTAGLNSDKRRAFKNLVDIFKTHDALKEYHIDTSLNLIGHVWELEGYLSVAWRAYKFSVERRPQNNAAYWHMFRMIGGLIYGLRMLSW</sequence>
<keyword evidence="3" id="KW-1185">Reference proteome</keyword>
<evidence type="ECO:0000313" key="3">
    <source>
        <dbReference type="Proteomes" id="UP000828390"/>
    </source>
</evidence>
<protein>
    <recommendedName>
        <fullName evidence="1">Mab-21-like HhH/H2TH-like domain-containing protein</fullName>
    </recommendedName>
</protein>
<dbReference type="Pfam" id="PF20266">
    <property type="entry name" value="Mab-21_C"/>
    <property type="match status" value="1"/>
</dbReference>